<gene>
    <name evidence="1" type="ORF">DFH08DRAFT_838134</name>
</gene>
<comment type="caution">
    <text evidence="1">The sequence shown here is derived from an EMBL/GenBank/DDBJ whole genome shotgun (WGS) entry which is preliminary data.</text>
</comment>
<reference evidence="1" key="1">
    <citation type="submission" date="2023-03" db="EMBL/GenBank/DDBJ databases">
        <title>Massive genome expansion in bonnet fungi (Mycena s.s.) driven by repeated elements and novel gene families across ecological guilds.</title>
        <authorList>
            <consortium name="Lawrence Berkeley National Laboratory"/>
            <person name="Harder C.B."/>
            <person name="Miyauchi S."/>
            <person name="Viragh M."/>
            <person name="Kuo A."/>
            <person name="Thoen E."/>
            <person name="Andreopoulos B."/>
            <person name="Lu D."/>
            <person name="Skrede I."/>
            <person name="Drula E."/>
            <person name="Henrissat B."/>
            <person name="Morin E."/>
            <person name="Kohler A."/>
            <person name="Barry K."/>
            <person name="LaButti K."/>
            <person name="Morin E."/>
            <person name="Salamov A."/>
            <person name="Lipzen A."/>
            <person name="Mereny Z."/>
            <person name="Hegedus B."/>
            <person name="Baldrian P."/>
            <person name="Stursova M."/>
            <person name="Weitz H."/>
            <person name="Taylor A."/>
            <person name="Grigoriev I.V."/>
            <person name="Nagy L.G."/>
            <person name="Martin F."/>
            <person name="Kauserud H."/>
        </authorList>
    </citation>
    <scope>NUCLEOTIDE SEQUENCE</scope>
    <source>
        <strain evidence="1">CBHHK002</strain>
    </source>
</reference>
<keyword evidence="2" id="KW-1185">Reference proteome</keyword>
<dbReference type="Proteomes" id="UP001218218">
    <property type="component" value="Unassembled WGS sequence"/>
</dbReference>
<sequence>MLLQTRVGPPRLIFCRGIASYSPKVRAFPFKVSPSEAIFQLSLTPAAGGDLQHRLSTRFGSTPPIQPKTIVPVYFPAWLIDGEVEAKVTPKSPSGNAADGYVTAVFLNSYLPGHTMDKLSSVSLLTDSLALTEAVPFTPEIETQWDTKITCLPFKTAPFSVLDGANSLKDDQRRINEIFSLGSVTVNLICAYPVLIPLYLARYSADTTVILEAYHETGRILEERRPDEDVDPGPQDDEMTASVRASINHIRKLGLPPPNPNANPLVRFLWKMLGIFEKRLQAEEKALDDLEAVSEGLFRYHRGGPTDFVNVGALTIPPTWTRWNFLHFRDFRKWLDGFRKTGTLAAAKPDEMDDPRVRPFTKDEVLAVRKFFLAGQERAKVHTVLDSMSRVKATGAQENHEAFKEYAASVDSARKNATPRWWDEWYQKSTDRK</sequence>
<proteinExistence type="predicted"/>
<accession>A0AAD7ANA8</accession>
<evidence type="ECO:0000313" key="2">
    <source>
        <dbReference type="Proteomes" id="UP001218218"/>
    </source>
</evidence>
<dbReference type="EMBL" id="JARIHO010000003">
    <property type="protein sequence ID" value="KAJ7364031.1"/>
    <property type="molecule type" value="Genomic_DNA"/>
</dbReference>
<protein>
    <submittedName>
        <fullName evidence="1">Uncharacterized protein</fullName>
    </submittedName>
</protein>
<organism evidence="1 2">
    <name type="scientific">Mycena albidolilacea</name>
    <dbReference type="NCBI Taxonomy" id="1033008"/>
    <lineage>
        <taxon>Eukaryota</taxon>
        <taxon>Fungi</taxon>
        <taxon>Dikarya</taxon>
        <taxon>Basidiomycota</taxon>
        <taxon>Agaricomycotina</taxon>
        <taxon>Agaricomycetes</taxon>
        <taxon>Agaricomycetidae</taxon>
        <taxon>Agaricales</taxon>
        <taxon>Marasmiineae</taxon>
        <taxon>Mycenaceae</taxon>
        <taxon>Mycena</taxon>
    </lineage>
</organism>
<name>A0AAD7ANA8_9AGAR</name>
<evidence type="ECO:0000313" key="1">
    <source>
        <dbReference type="EMBL" id="KAJ7364031.1"/>
    </source>
</evidence>
<dbReference type="AlphaFoldDB" id="A0AAD7ANA8"/>